<evidence type="ECO:0000313" key="3">
    <source>
        <dbReference type="EMBL" id="RAL20831.1"/>
    </source>
</evidence>
<dbReference type="GO" id="GO:0003677">
    <property type="term" value="F:DNA binding"/>
    <property type="evidence" value="ECO:0007669"/>
    <property type="project" value="UniProtKB-KW"/>
</dbReference>
<reference evidence="3 4" key="1">
    <citation type="submission" date="2018-06" db="EMBL/GenBank/DDBJ databases">
        <title>Thermoflavimicrobium daqus sp. nov., a thermophilic microbe isolated from Moutai-flavour Daqu.</title>
        <authorList>
            <person name="Wang X."/>
            <person name="Zhou H."/>
        </authorList>
    </citation>
    <scope>NUCLEOTIDE SEQUENCE [LARGE SCALE GENOMIC DNA]</scope>
    <source>
        <strain evidence="3 4">FBKL4.011</strain>
    </source>
</reference>
<comment type="caution">
    <text evidence="3">The sequence shown here is derived from an EMBL/GenBank/DDBJ whole genome shotgun (WGS) entry which is preliminary data.</text>
</comment>
<proteinExistence type="predicted"/>
<dbReference type="Proteomes" id="UP000251213">
    <property type="component" value="Unassembled WGS sequence"/>
</dbReference>
<dbReference type="RefSeq" id="WP_113660438.1">
    <property type="nucleotide sequence ID" value="NZ_KZ845686.1"/>
</dbReference>
<accession>A0A364K0G0</accession>
<dbReference type="PROSITE" id="PS50943">
    <property type="entry name" value="HTH_CROC1"/>
    <property type="match status" value="1"/>
</dbReference>
<evidence type="ECO:0000259" key="2">
    <source>
        <dbReference type="PROSITE" id="PS50943"/>
    </source>
</evidence>
<dbReference type="CDD" id="cd00093">
    <property type="entry name" value="HTH_XRE"/>
    <property type="match status" value="1"/>
</dbReference>
<dbReference type="GO" id="GO:0005829">
    <property type="term" value="C:cytosol"/>
    <property type="evidence" value="ECO:0007669"/>
    <property type="project" value="TreeGrafter"/>
</dbReference>
<dbReference type="EMBL" id="QJKK01000024">
    <property type="protein sequence ID" value="RAL20831.1"/>
    <property type="molecule type" value="Genomic_DNA"/>
</dbReference>
<dbReference type="InterPro" id="IPR050807">
    <property type="entry name" value="TransReg_Diox_bact_type"/>
</dbReference>
<dbReference type="InterPro" id="IPR001387">
    <property type="entry name" value="Cro/C1-type_HTH"/>
</dbReference>
<evidence type="ECO:0000313" key="4">
    <source>
        <dbReference type="Proteomes" id="UP000251213"/>
    </source>
</evidence>
<name>A0A364K0G0_9BACL</name>
<dbReference type="AlphaFoldDB" id="A0A364K0G0"/>
<evidence type="ECO:0000256" key="1">
    <source>
        <dbReference type="ARBA" id="ARBA00023125"/>
    </source>
</evidence>
<dbReference type="OrthoDB" id="8115576at2"/>
<dbReference type="SUPFAM" id="SSF47413">
    <property type="entry name" value="lambda repressor-like DNA-binding domains"/>
    <property type="match status" value="1"/>
</dbReference>
<protein>
    <recommendedName>
        <fullName evidence="2">HTH cro/C1-type domain-containing protein</fullName>
    </recommendedName>
</protein>
<dbReference type="GO" id="GO:0003700">
    <property type="term" value="F:DNA-binding transcription factor activity"/>
    <property type="evidence" value="ECO:0007669"/>
    <property type="project" value="TreeGrafter"/>
</dbReference>
<sequence>MFNLGYRIKELRKQKHMSQADLAESIGKRQESIARIENGKFNPSYDVLVDICNSLGVSLSEFFSSDTLPSDLQRWLQVGKKLSPEQRDALSKIIETLADDN</sequence>
<gene>
    <name evidence="3" type="ORF">DL897_17690</name>
</gene>
<dbReference type="Pfam" id="PF01381">
    <property type="entry name" value="HTH_3"/>
    <property type="match status" value="1"/>
</dbReference>
<reference evidence="3 4" key="2">
    <citation type="submission" date="2018-06" db="EMBL/GenBank/DDBJ databases">
        <authorList>
            <person name="Zhirakovskaya E."/>
        </authorList>
    </citation>
    <scope>NUCLEOTIDE SEQUENCE [LARGE SCALE GENOMIC DNA]</scope>
    <source>
        <strain evidence="3 4">FBKL4.011</strain>
    </source>
</reference>
<dbReference type="Gene3D" id="1.10.260.40">
    <property type="entry name" value="lambda repressor-like DNA-binding domains"/>
    <property type="match status" value="1"/>
</dbReference>
<keyword evidence="1" id="KW-0238">DNA-binding</keyword>
<keyword evidence="4" id="KW-1185">Reference proteome</keyword>
<feature type="domain" description="HTH cro/C1-type" evidence="2">
    <location>
        <begin position="8"/>
        <end position="62"/>
    </location>
</feature>
<dbReference type="PANTHER" id="PTHR46797:SF2">
    <property type="entry name" value="TRANSCRIPTIONAL REGULATOR"/>
    <property type="match status" value="1"/>
</dbReference>
<dbReference type="InterPro" id="IPR010982">
    <property type="entry name" value="Lambda_DNA-bd_dom_sf"/>
</dbReference>
<organism evidence="3 4">
    <name type="scientific">Thermoflavimicrobium daqui</name>
    <dbReference type="NCBI Taxonomy" id="2137476"/>
    <lineage>
        <taxon>Bacteria</taxon>
        <taxon>Bacillati</taxon>
        <taxon>Bacillota</taxon>
        <taxon>Bacilli</taxon>
        <taxon>Bacillales</taxon>
        <taxon>Thermoactinomycetaceae</taxon>
        <taxon>Thermoflavimicrobium</taxon>
    </lineage>
</organism>
<dbReference type="SMART" id="SM00530">
    <property type="entry name" value="HTH_XRE"/>
    <property type="match status" value="1"/>
</dbReference>
<dbReference type="PANTHER" id="PTHR46797">
    <property type="entry name" value="HTH-TYPE TRANSCRIPTIONAL REGULATOR"/>
    <property type="match status" value="1"/>
</dbReference>